<dbReference type="AlphaFoldDB" id="A0A1B4WR78"/>
<evidence type="ECO:0000259" key="17">
    <source>
        <dbReference type="Pfam" id="PF00361"/>
    </source>
</evidence>
<evidence type="ECO:0000256" key="9">
    <source>
        <dbReference type="ARBA" id="ARBA00022982"/>
    </source>
</evidence>
<comment type="catalytic activity">
    <reaction evidence="15 16">
        <text>a ubiquinone + NADH + 5 H(+)(in) = a ubiquinol + NAD(+) + 4 H(+)(out)</text>
        <dbReference type="Rhea" id="RHEA:29091"/>
        <dbReference type="Rhea" id="RHEA-COMP:9565"/>
        <dbReference type="Rhea" id="RHEA-COMP:9566"/>
        <dbReference type="ChEBI" id="CHEBI:15378"/>
        <dbReference type="ChEBI" id="CHEBI:16389"/>
        <dbReference type="ChEBI" id="CHEBI:17976"/>
        <dbReference type="ChEBI" id="CHEBI:57540"/>
        <dbReference type="ChEBI" id="CHEBI:57945"/>
        <dbReference type="EC" id="7.1.1.2"/>
    </reaction>
</comment>
<evidence type="ECO:0000256" key="6">
    <source>
        <dbReference type="ARBA" id="ARBA00022692"/>
    </source>
</evidence>
<sequence length="567" mass="62185">MNFKVNEVLGCIFMVLGWGTMSMVPFFSPLVLVDYSIWLSSNLSVNLTLLLDQVSGLFMATIFLISGSVLVYCSWYMADEIYFSRFIYLVVLFVLSMMSLIMIPNLIALLLGWDGLGITSFLLVVYYQNNKSLGAGMVTALTNRVGDSILLCIIGVFASEGGWVLFEFLPSMGYFWVPFLLVMAAITKSAQVPYSAWLPAAMAAPTPVSALVHSSTLVTAGVYLLIRSYPLLSQSDFSLSVLKCLSLFTLLMAGSVALVEVDLKKIVALSTLSQLSMMLFAISICLPKVAFFHLITHAMFKSLLFLSAGVVIHSSLKWQDIRFLGKNWARLPVSMSCVTAASLSLCGMPFLSGFYSKDLIIEMSFQGGDSLVVYFMVVVGTLFTSWYSLRLMFNLFLSANKSTSLVTHAKEDSSVKLAYSGLLVSSVIMGFLLVNLVSDFDLMAMVSNVEKFVVMSLVVLAASIIEVSAGWKSNKKFLVGMYGYLASMWHFKPLLAQFSPSAGLKLASLITVSMEKGWLEKIGPQGVFGSVQTLGFSNQKIQSYHFLKTVLSLLFSLFLVIILGGCL</sequence>
<proteinExistence type="inferred from homology"/>
<dbReference type="Pfam" id="PF06455">
    <property type="entry name" value="NADH5_C"/>
    <property type="match status" value="1"/>
</dbReference>
<keyword evidence="11 16" id="KW-0520">NAD</keyword>
<dbReference type="GO" id="GO:0005743">
    <property type="term" value="C:mitochondrial inner membrane"/>
    <property type="evidence" value="ECO:0007669"/>
    <property type="project" value="UniProtKB-SubCell"/>
</dbReference>
<evidence type="ECO:0000256" key="12">
    <source>
        <dbReference type="ARBA" id="ARBA00023075"/>
    </source>
</evidence>
<feature type="transmembrane region" description="Helical" evidence="16">
    <location>
        <begin position="238"/>
        <end position="259"/>
    </location>
</feature>
<evidence type="ECO:0000256" key="10">
    <source>
        <dbReference type="ARBA" id="ARBA00022989"/>
    </source>
</evidence>
<dbReference type="Pfam" id="PF00361">
    <property type="entry name" value="Proton_antipo_M"/>
    <property type="match status" value="1"/>
</dbReference>
<feature type="transmembrane region" description="Helical" evidence="16">
    <location>
        <begin position="417"/>
        <end position="437"/>
    </location>
</feature>
<feature type="transmembrane region" description="Helical" evidence="16">
    <location>
        <begin position="12"/>
        <end position="33"/>
    </location>
</feature>
<keyword evidence="12 16" id="KW-0830">Ubiquinone</keyword>
<reference evidence="20" key="1">
    <citation type="journal article" date="2017" name="Mar. Genomics">
        <title>Updated mitochondrial phylogeny of Pteriomorph and Heterodont Bivalvia, including deep-sea chemosymbiotic Bathymodiolus mussels, vesicomyid clams and the thyasirid clam Conchocele cf. bisecta.</title>
        <authorList>
            <person name="Ozawa G."/>
            <person name="Shimamura S."/>
            <person name="Takaki Y."/>
            <person name="Yokobori S."/>
            <person name="Ohara Y."/>
            <person name="Takishita K."/>
            <person name="Maruyama T."/>
            <person name="Fujikura K."/>
            <person name="Yoshida T."/>
        </authorList>
    </citation>
    <scope>NUCLEOTIDE SEQUENCE</scope>
</reference>
<gene>
    <name evidence="20" type="primary">ND5</name>
</gene>
<comment type="subcellular location">
    <subcellularLocation>
        <location evidence="1">Mitochondrion inner membrane</location>
        <topology evidence="1">Multi-pass membrane protein</topology>
    </subcellularLocation>
</comment>
<keyword evidence="7" id="KW-0999">Mitochondrion inner membrane</keyword>
<dbReference type="EC" id="7.1.1.2" evidence="2 16"/>
<feature type="domain" description="NADH-Ubiquinone oxidoreductase (complex I) chain 5 N-terminal" evidence="18">
    <location>
        <begin position="38"/>
        <end position="86"/>
    </location>
</feature>
<keyword evidence="14 16" id="KW-0472">Membrane</keyword>
<dbReference type="EMBL" id="AP014560">
    <property type="protein sequence ID" value="BAV25045.1"/>
    <property type="molecule type" value="Genomic_DNA"/>
</dbReference>
<dbReference type="PRINTS" id="PR01434">
    <property type="entry name" value="NADHDHGNASE5"/>
</dbReference>
<feature type="transmembrane region" description="Helical" evidence="16">
    <location>
        <begin position="202"/>
        <end position="226"/>
    </location>
</feature>
<feature type="transmembrane region" description="Helical" evidence="16">
    <location>
        <begin position="333"/>
        <end position="351"/>
    </location>
</feature>
<feature type="transmembrane region" description="Helical" evidence="16">
    <location>
        <begin position="371"/>
        <end position="397"/>
    </location>
</feature>
<dbReference type="GO" id="GO:0042773">
    <property type="term" value="P:ATP synthesis coupled electron transport"/>
    <property type="evidence" value="ECO:0007669"/>
    <property type="project" value="InterPro"/>
</dbReference>
<keyword evidence="8" id="KW-1278">Translocase</keyword>
<evidence type="ECO:0000256" key="2">
    <source>
        <dbReference type="ARBA" id="ARBA00012944"/>
    </source>
</evidence>
<evidence type="ECO:0000256" key="5">
    <source>
        <dbReference type="ARBA" id="ARBA00022660"/>
    </source>
</evidence>
<dbReference type="InterPro" id="IPR010934">
    <property type="entry name" value="NADH_DH_su5_C"/>
</dbReference>
<evidence type="ECO:0000256" key="14">
    <source>
        <dbReference type="ARBA" id="ARBA00023136"/>
    </source>
</evidence>
<geneLocation type="mitochondrion" evidence="20"/>
<feature type="transmembrane region" description="Helical" evidence="16">
    <location>
        <begin position="290"/>
        <end position="312"/>
    </location>
</feature>
<feature type="transmembrane region" description="Helical" evidence="16">
    <location>
        <begin position="546"/>
        <end position="565"/>
    </location>
</feature>
<keyword evidence="5" id="KW-0679">Respiratory chain</keyword>
<evidence type="ECO:0000256" key="15">
    <source>
        <dbReference type="ARBA" id="ARBA00049551"/>
    </source>
</evidence>
<evidence type="ECO:0000256" key="7">
    <source>
        <dbReference type="ARBA" id="ARBA00022792"/>
    </source>
</evidence>
<organism evidence="20">
    <name type="scientific">Bathymodiolus japonicus</name>
    <dbReference type="NCBI Taxonomy" id="220391"/>
    <lineage>
        <taxon>Eukaryota</taxon>
        <taxon>Metazoa</taxon>
        <taxon>Spiralia</taxon>
        <taxon>Lophotrochozoa</taxon>
        <taxon>Mollusca</taxon>
        <taxon>Bivalvia</taxon>
        <taxon>Autobranchia</taxon>
        <taxon>Pteriomorphia</taxon>
        <taxon>Mytilida</taxon>
        <taxon>Mytiloidea</taxon>
        <taxon>Mytilidae</taxon>
        <taxon>Bathymodiolinae</taxon>
        <taxon>Bathymodiolus</taxon>
    </lineage>
</organism>
<feature type="transmembrane region" description="Helical" evidence="16">
    <location>
        <begin position="53"/>
        <end position="75"/>
    </location>
</feature>
<evidence type="ECO:0000259" key="19">
    <source>
        <dbReference type="Pfam" id="PF06455"/>
    </source>
</evidence>
<evidence type="ECO:0000313" key="20">
    <source>
        <dbReference type="EMBL" id="BAV25045.1"/>
    </source>
</evidence>
<evidence type="ECO:0000256" key="3">
    <source>
        <dbReference type="ARBA" id="ARBA00021096"/>
    </source>
</evidence>
<evidence type="ECO:0000256" key="8">
    <source>
        <dbReference type="ARBA" id="ARBA00022967"/>
    </source>
</evidence>
<keyword evidence="6 16" id="KW-0812">Transmembrane</keyword>
<feature type="transmembrane region" description="Helical" evidence="16">
    <location>
        <begin position="107"/>
        <end position="127"/>
    </location>
</feature>
<feature type="transmembrane region" description="Helical" evidence="16">
    <location>
        <begin position="266"/>
        <end position="284"/>
    </location>
</feature>
<dbReference type="GO" id="GO:0015990">
    <property type="term" value="P:electron transport coupled proton transport"/>
    <property type="evidence" value="ECO:0007669"/>
    <property type="project" value="TreeGrafter"/>
</dbReference>
<evidence type="ECO:0000256" key="11">
    <source>
        <dbReference type="ARBA" id="ARBA00023027"/>
    </source>
</evidence>
<dbReference type="Pfam" id="PF00662">
    <property type="entry name" value="Proton_antipo_N"/>
    <property type="match status" value="1"/>
</dbReference>
<dbReference type="PANTHER" id="PTHR42829:SF2">
    <property type="entry name" value="NADH-UBIQUINONE OXIDOREDUCTASE CHAIN 5"/>
    <property type="match status" value="1"/>
</dbReference>
<keyword evidence="10 16" id="KW-1133">Transmembrane helix</keyword>
<evidence type="ECO:0000259" key="18">
    <source>
        <dbReference type="Pfam" id="PF00662"/>
    </source>
</evidence>
<comment type="function">
    <text evidence="16">Core subunit of the mitochondrial membrane respiratory chain NADH dehydrogenase (Complex I) which catalyzes electron transfer from NADH through the respiratory chain, using ubiquinone as an electron acceptor. Essential for the catalytic activity and assembly of complex I.</text>
</comment>
<keyword evidence="4 16" id="KW-0813">Transport</keyword>
<protein>
    <recommendedName>
        <fullName evidence="3 16">NADH-ubiquinone oxidoreductase chain 5</fullName>
        <ecNumber evidence="2 16">7.1.1.2</ecNumber>
    </recommendedName>
</protein>
<feature type="transmembrane region" description="Helical" evidence="16">
    <location>
        <begin position="148"/>
        <end position="166"/>
    </location>
</feature>
<dbReference type="GO" id="GO:0003954">
    <property type="term" value="F:NADH dehydrogenase activity"/>
    <property type="evidence" value="ECO:0007669"/>
    <property type="project" value="TreeGrafter"/>
</dbReference>
<dbReference type="PANTHER" id="PTHR42829">
    <property type="entry name" value="NADH-UBIQUINONE OXIDOREDUCTASE CHAIN 5"/>
    <property type="match status" value="1"/>
</dbReference>
<feature type="transmembrane region" description="Helical" evidence="16">
    <location>
        <begin position="452"/>
        <end position="471"/>
    </location>
</feature>
<dbReference type="InterPro" id="IPR003945">
    <property type="entry name" value="NU5C-like"/>
</dbReference>
<evidence type="ECO:0000256" key="4">
    <source>
        <dbReference type="ARBA" id="ARBA00022448"/>
    </source>
</evidence>
<keyword evidence="13 16" id="KW-0496">Mitochondrion</keyword>
<evidence type="ECO:0000256" key="1">
    <source>
        <dbReference type="ARBA" id="ARBA00004448"/>
    </source>
</evidence>
<feature type="transmembrane region" description="Helical" evidence="16">
    <location>
        <begin position="82"/>
        <end position="101"/>
    </location>
</feature>
<evidence type="ECO:0000256" key="16">
    <source>
        <dbReference type="RuleBase" id="RU003404"/>
    </source>
</evidence>
<dbReference type="InterPro" id="IPR001516">
    <property type="entry name" value="Proton_antipo_N"/>
</dbReference>
<feature type="domain" description="NADH:quinone oxidoreductase/Mrp antiporter transmembrane" evidence="17">
    <location>
        <begin position="105"/>
        <end position="384"/>
    </location>
</feature>
<feature type="domain" description="NADH dehydrogenase subunit 5 C-terminal" evidence="19">
    <location>
        <begin position="387"/>
        <end position="562"/>
    </location>
</feature>
<accession>A0A1B4WR78</accession>
<feature type="transmembrane region" description="Helical" evidence="16">
    <location>
        <begin position="172"/>
        <end position="190"/>
    </location>
</feature>
<dbReference type="InterPro" id="IPR001750">
    <property type="entry name" value="ND/Mrp_TM"/>
</dbReference>
<evidence type="ECO:0000256" key="13">
    <source>
        <dbReference type="ARBA" id="ARBA00023128"/>
    </source>
</evidence>
<name>A0A1B4WR78_9BIVA</name>
<keyword evidence="9" id="KW-0249">Electron transport</keyword>
<dbReference type="GO" id="GO:0008137">
    <property type="term" value="F:NADH dehydrogenase (ubiquinone) activity"/>
    <property type="evidence" value="ECO:0007669"/>
    <property type="project" value="UniProtKB-EC"/>
</dbReference>
<comment type="similarity">
    <text evidence="16">Belongs to the complex I subunit 5 family.</text>
</comment>